<dbReference type="GO" id="GO:0015627">
    <property type="term" value="C:type II protein secretion system complex"/>
    <property type="evidence" value="ECO:0007669"/>
    <property type="project" value="TreeGrafter"/>
</dbReference>
<accession>A0A101JJU2</accession>
<dbReference type="GO" id="GO:0015628">
    <property type="term" value="P:protein secretion by the type II secretion system"/>
    <property type="evidence" value="ECO:0007669"/>
    <property type="project" value="TreeGrafter"/>
</dbReference>
<dbReference type="AlphaFoldDB" id="A0A101JJU2"/>
<protein>
    <submittedName>
        <fullName evidence="2">DNA-binding protein</fullName>
    </submittedName>
</protein>
<dbReference type="EMBL" id="LMBR01000138">
    <property type="protein sequence ID" value="KUL28112.1"/>
    <property type="molecule type" value="Genomic_DNA"/>
</dbReference>
<evidence type="ECO:0000259" key="1">
    <source>
        <dbReference type="SMART" id="SM00278"/>
    </source>
</evidence>
<dbReference type="PANTHER" id="PTHR21180">
    <property type="entry name" value="ENDONUCLEASE/EXONUCLEASE/PHOSPHATASE FAMILY DOMAIN-CONTAINING PROTEIN 1"/>
    <property type="match status" value="1"/>
</dbReference>
<dbReference type="Proteomes" id="UP000053937">
    <property type="component" value="Unassembled WGS sequence"/>
</dbReference>
<proteinExistence type="predicted"/>
<dbReference type="InterPro" id="IPR010994">
    <property type="entry name" value="RuvA_2-like"/>
</dbReference>
<gene>
    <name evidence="2" type="ORF">ASB62_05830</name>
</gene>
<dbReference type="Pfam" id="PF12836">
    <property type="entry name" value="HHH_3"/>
    <property type="match status" value="1"/>
</dbReference>
<dbReference type="GO" id="GO:0003677">
    <property type="term" value="F:DNA binding"/>
    <property type="evidence" value="ECO:0007669"/>
    <property type="project" value="UniProtKB-KW"/>
</dbReference>
<sequence length="183" mass="20236">MNPLDRLAVRLSLTRAEISVISILVIFLVLGEAVRNFRSVRDADTLVKHKEREQFSERETDSMLAIASGYANNLSAAGTPGTPEALTNSGEEIYTGEFEEERPQKKKTAGRSGKKVFSGTIAFNKASEKQLQQISGVGPVMAKRLVTFRASKGGRIERHEELLEVKGIGKKKLEILKKHLTLE</sequence>
<keyword evidence="3" id="KW-1185">Reference proteome</keyword>
<evidence type="ECO:0000313" key="3">
    <source>
        <dbReference type="Proteomes" id="UP000053937"/>
    </source>
</evidence>
<evidence type="ECO:0000313" key="2">
    <source>
        <dbReference type="EMBL" id="KUL28112.1"/>
    </source>
</evidence>
<dbReference type="SMART" id="SM00278">
    <property type="entry name" value="HhH1"/>
    <property type="match status" value="2"/>
</dbReference>
<feature type="domain" description="Helix-hairpin-helix DNA-binding motif class 1" evidence="1">
    <location>
        <begin position="129"/>
        <end position="148"/>
    </location>
</feature>
<dbReference type="GO" id="GO:0006281">
    <property type="term" value="P:DNA repair"/>
    <property type="evidence" value="ECO:0007669"/>
    <property type="project" value="InterPro"/>
</dbReference>
<reference evidence="2 3" key="1">
    <citation type="submission" date="2015-10" db="EMBL/GenBank/DDBJ databases">
        <title>Draft Genome Sequence of Chlorobium limicola strain Frasassi Growing under Artificial Lighting in the Frasassi Cave System.</title>
        <authorList>
            <person name="Mansor M."/>
            <person name="Macalady J."/>
        </authorList>
    </citation>
    <scope>NUCLEOTIDE SEQUENCE [LARGE SCALE GENOMIC DNA]</scope>
    <source>
        <strain evidence="2 3">Frasassi</strain>
    </source>
</reference>
<dbReference type="SUPFAM" id="SSF47781">
    <property type="entry name" value="RuvA domain 2-like"/>
    <property type="match status" value="1"/>
</dbReference>
<dbReference type="RefSeq" id="WP_059139027.1">
    <property type="nucleotide sequence ID" value="NZ_LMBR01000138.1"/>
</dbReference>
<dbReference type="Gene3D" id="1.10.150.320">
    <property type="entry name" value="Photosystem II 12 kDa extrinsic protein"/>
    <property type="match status" value="1"/>
</dbReference>
<keyword evidence="2" id="KW-0238">DNA-binding</keyword>
<dbReference type="PANTHER" id="PTHR21180:SF32">
    <property type="entry name" value="ENDONUCLEASE_EXONUCLEASE_PHOSPHATASE FAMILY DOMAIN-CONTAINING PROTEIN 1"/>
    <property type="match status" value="1"/>
</dbReference>
<dbReference type="InterPro" id="IPR003583">
    <property type="entry name" value="Hlx-hairpin-Hlx_DNA-bd_motif"/>
</dbReference>
<name>A0A101JJU2_CHLLI</name>
<dbReference type="OrthoDB" id="9790239at2"/>
<feature type="domain" description="Helix-hairpin-helix DNA-binding motif class 1" evidence="1">
    <location>
        <begin position="160"/>
        <end position="179"/>
    </location>
</feature>
<comment type="caution">
    <text evidence="2">The sequence shown here is derived from an EMBL/GenBank/DDBJ whole genome shotgun (WGS) entry which is preliminary data.</text>
</comment>
<organism evidence="2 3">
    <name type="scientific">Chlorobium limicola</name>
    <dbReference type="NCBI Taxonomy" id="1092"/>
    <lineage>
        <taxon>Bacteria</taxon>
        <taxon>Pseudomonadati</taxon>
        <taxon>Chlorobiota</taxon>
        <taxon>Chlorobiia</taxon>
        <taxon>Chlorobiales</taxon>
        <taxon>Chlorobiaceae</taxon>
        <taxon>Chlorobium/Pelodictyon group</taxon>
        <taxon>Chlorobium</taxon>
    </lineage>
</organism>
<dbReference type="InterPro" id="IPR051675">
    <property type="entry name" value="Endo/Exo/Phosphatase_dom_1"/>
</dbReference>